<organism evidence="4 5">
    <name type="scientific">candidate division WOR-3 bacterium 4484_18</name>
    <dbReference type="NCBI Taxonomy" id="2020626"/>
    <lineage>
        <taxon>Bacteria</taxon>
        <taxon>Bacteria division WOR-3</taxon>
    </lineage>
</organism>
<dbReference type="PROSITE" id="PS50005">
    <property type="entry name" value="TPR"/>
    <property type="match status" value="4"/>
</dbReference>
<dbReference type="PANTHER" id="PTHR44858:SF1">
    <property type="entry name" value="UDP-N-ACETYLGLUCOSAMINE--PEPTIDE N-ACETYLGLUCOSAMINYLTRANSFERASE SPINDLY-RELATED"/>
    <property type="match status" value="1"/>
</dbReference>
<proteinExistence type="predicted"/>
<dbReference type="Proteomes" id="UP000216312">
    <property type="component" value="Unassembled WGS sequence"/>
</dbReference>
<dbReference type="GO" id="GO:0046813">
    <property type="term" value="P:receptor-mediated virion attachment to host cell"/>
    <property type="evidence" value="ECO:0007669"/>
    <property type="project" value="TreeGrafter"/>
</dbReference>
<feature type="repeat" description="TPR" evidence="3">
    <location>
        <begin position="16"/>
        <end position="49"/>
    </location>
</feature>
<dbReference type="AlphaFoldDB" id="A0A257LV67"/>
<evidence type="ECO:0000313" key="5">
    <source>
        <dbReference type="Proteomes" id="UP000216312"/>
    </source>
</evidence>
<accession>A0A257LV67</accession>
<dbReference type="Pfam" id="PF13414">
    <property type="entry name" value="TPR_11"/>
    <property type="match status" value="1"/>
</dbReference>
<comment type="caution">
    <text evidence="4">The sequence shown here is derived from an EMBL/GenBank/DDBJ whole genome shotgun (WGS) entry which is preliminary data.</text>
</comment>
<dbReference type="Pfam" id="PF14559">
    <property type="entry name" value="TPR_19"/>
    <property type="match status" value="1"/>
</dbReference>
<keyword evidence="2 3" id="KW-0802">TPR repeat</keyword>
<sequence length="340" mass="39263">MKRWPILLSLLIVGCASEHMTGGKVYMQQQNWDKAIEQFQLEISENPNADAYMWLGRAYAMKKEYLNASDAWEHAIELDSAYAFKDMEKDIGFYWGVYFNAGALCFNEKEWDKAIERFKRAIELEPDSFSAHFYLAQAYLQGGEEALAESTLIGIIEHSPRAEWISKSAEILVNRYTREKKWDEALSILRKWIAIDTSGDAHYFMGVIYANKYNDTQDKEYADSAIVYFEESLRLNPNNSDTYYNLGNLYAQLKQYDKAIEEFAKATELNPDDEEAWYLLAVMCIQAENYEKALDAISKAIEINPNKAEYYTIRSGIHWKLGNKDASIQDMNKAKELGSE</sequence>
<dbReference type="InterPro" id="IPR050498">
    <property type="entry name" value="Ycf3"/>
</dbReference>
<dbReference type="PROSITE" id="PS51257">
    <property type="entry name" value="PROKAR_LIPOPROTEIN"/>
    <property type="match status" value="1"/>
</dbReference>
<dbReference type="PANTHER" id="PTHR44858">
    <property type="entry name" value="TETRATRICOPEPTIDE REPEAT PROTEIN 6"/>
    <property type="match status" value="1"/>
</dbReference>
<evidence type="ECO:0000256" key="3">
    <source>
        <dbReference type="PROSITE-ProRule" id="PRU00339"/>
    </source>
</evidence>
<dbReference type="EMBL" id="NMUJ01000007">
    <property type="protein sequence ID" value="OYV03379.1"/>
    <property type="molecule type" value="Genomic_DNA"/>
</dbReference>
<dbReference type="Gene3D" id="1.25.40.10">
    <property type="entry name" value="Tetratricopeptide repeat domain"/>
    <property type="match status" value="4"/>
</dbReference>
<name>A0A257LV67_UNCW3</name>
<dbReference type="InterPro" id="IPR019734">
    <property type="entry name" value="TPR_rpt"/>
</dbReference>
<feature type="repeat" description="TPR" evidence="3">
    <location>
        <begin position="95"/>
        <end position="128"/>
    </location>
</feature>
<evidence type="ECO:0008006" key="6">
    <source>
        <dbReference type="Google" id="ProtNLM"/>
    </source>
</evidence>
<feature type="repeat" description="TPR" evidence="3">
    <location>
        <begin position="274"/>
        <end position="307"/>
    </location>
</feature>
<dbReference type="SMART" id="SM00028">
    <property type="entry name" value="TPR"/>
    <property type="match status" value="7"/>
</dbReference>
<dbReference type="Pfam" id="PF13181">
    <property type="entry name" value="TPR_8"/>
    <property type="match status" value="1"/>
</dbReference>
<evidence type="ECO:0000256" key="1">
    <source>
        <dbReference type="ARBA" id="ARBA00022737"/>
    </source>
</evidence>
<dbReference type="PROSITE" id="PS50293">
    <property type="entry name" value="TPR_REGION"/>
    <property type="match status" value="3"/>
</dbReference>
<gene>
    <name evidence="4" type="ORF">CGW93_00990</name>
</gene>
<evidence type="ECO:0000313" key="4">
    <source>
        <dbReference type="EMBL" id="OYV03379.1"/>
    </source>
</evidence>
<dbReference type="InterPro" id="IPR011990">
    <property type="entry name" value="TPR-like_helical_dom_sf"/>
</dbReference>
<dbReference type="SUPFAM" id="SSF48452">
    <property type="entry name" value="TPR-like"/>
    <property type="match status" value="2"/>
</dbReference>
<evidence type="ECO:0000256" key="2">
    <source>
        <dbReference type="ARBA" id="ARBA00022803"/>
    </source>
</evidence>
<keyword evidence="1" id="KW-0677">Repeat</keyword>
<dbReference type="GO" id="GO:0009279">
    <property type="term" value="C:cell outer membrane"/>
    <property type="evidence" value="ECO:0007669"/>
    <property type="project" value="TreeGrafter"/>
</dbReference>
<protein>
    <recommendedName>
        <fullName evidence="6">UDP-N-acetylglucosamine--peptide N-acetylglucosaminyltransferase SPINDLY</fullName>
    </recommendedName>
</protein>
<feature type="repeat" description="TPR" evidence="3">
    <location>
        <begin position="240"/>
        <end position="273"/>
    </location>
</feature>
<dbReference type="Pfam" id="PF13432">
    <property type="entry name" value="TPR_16"/>
    <property type="match status" value="1"/>
</dbReference>
<reference evidence="5" key="1">
    <citation type="submission" date="2017-07" db="EMBL/GenBank/DDBJ databases">
        <title>Novel pathways for hydrocarbon cycling and metabolic interdependencies in hydrothermal sediment communities.</title>
        <authorList>
            <person name="Dombrowski N."/>
            <person name="Seitz K."/>
            <person name="Teske A."/>
            <person name="Baker B."/>
        </authorList>
    </citation>
    <scope>NUCLEOTIDE SEQUENCE [LARGE SCALE GENOMIC DNA]</scope>
</reference>